<feature type="chain" id="PRO_5046300851" evidence="3">
    <location>
        <begin position="34"/>
        <end position="516"/>
    </location>
</feature>
<evidence type="ECO:0000259" key="4">
    <source>
        <dbReference type="Pfam" id="PF00263"/>
    </source>
</evidence>
<proteinExistence type="inferred from homology"/>
<evidence type="ECO:0000256" key="3">
    <source>
        <dbReference type="SAM" id="SignalP"/>
    </source>
</evidence>
<evidence type="ECO:0000256" key="2">
    <source>
        <dbReference type="SAM" id="MobiDB-lite"/>
    </source>
</evidence>
<comment type="similarity">
    <text evidence="1">Belongs to the bacterial secretin family.</text>
</comment>
<evidence type="ECO:0000256" key="1">
    <source>
        <dbReference type="RuleBase" id="RU004003"/>
    </source>
</evidence>
<feature type="compositionally biased region" description="Basic and acidic residues" evidence="2">
    <location>
        <begin position="483"/>
        <end position="500"/>
    </location>
</feature>
<organism evidence="6 7">
    <name type="scientific">Ralstonia condita</name>
    <dbReference type="NCBI Taxonomy" id="3058600"/>
    <lineage>
        <taxon>Bacteria</taxon>
        <taxon>Pseudomonadati</taxon>
        <taxon>Pseudomonadota</taxon>
        <taxon>Betaproteobacteria</taxon>
        <taxon>Burkholderiales</taxon>
        <taxon>Burkholderiaceae</taxon>
        <taxon>Ralstonia</taxon>
    </lineage>
</organism>
<name>A0ABN9IV86_9RALS</name>
<dbReference type="PRINTS" id="PR00811">
    <property type="entry name" value="BCTERIALGSPD"/>
</dbReference>
<dbReference type="InterPro" id="IPR001775">
    <property type="entry name" value="GspD/PilQ"/>
</dbReference>
<feature type="region of interest" description="Disordered" evidence="2">
    <location>
        <begin position="39"/>
        <end position="68"/>
    </location>
</feature>
<dbReference type="Pfam" id="PF00263">
    <property type="entry name" value="Secretin"/>
    <property type="match status" value="1"/>
</dbReference>
<dbReference type="InterPro" id="IPR032789">
    <property type="entry name" value="T2SS-T3SS_pil_N"/>
</dbReference>
<gene>
    <name evidence="6" type="primary">sctC_2</name>
    <name evidence="6" type="ORF">LMG7141_02443</name>
</gene>
<protein>
    <submittedName>
        <fullName evidence="6">Type 3 secretion system secretin</fullName>
    </submittedName>
</protein>
<keyword evidence="3" id="KW-0732">Signal</keyword>
<dbReference type="InterPro" id="IPR050810">
    <property type="entry name" value="Bact_Secretion_Sys_Channel"/>
</dbReference>
<feature type="domain" description="Pilus formation protein N-terminal" evidence="5">
    <location>
        <begin position="73"/>
        <end position="140"/>
    </location>
</feature>
<dbReference type="InterPro" id="IPR004846">
    <property type="entry name" value="T2SS/T3SS_dom"/>
</dbReference>
<feature type="signal peptide" evidence="3">
    <location>
        <begin position="1"/>
        <end position="33"/>
    </location>
</feature>
<dbReference type="PANTHER" id="PTHR30332:SF17">
    <property type="entry name" value="TYPE IV PILIATION SYSTEM PROTEIN DR_0774-RELATED"/>
    <property type="match status" value="1"/>
</dbReference>
<dbReference type="PANTHER" id="PTHR30332">
    <property type="entry name" value="PROBABLE GENERAL SECRETION PATHWAY PROTEIN D"/>
    <property type="match status" value="1"/>
</dbReference>
<dbReference type="Pfam" id="PF13629">
    <property type="entry name" value="T2SS-T3SS_pil_N"/>
    <property type="match status" value="1"/>
</dbReference>
<dbReference type="Proteomes" id="UP001189616">
    <property type="component" value="Unassembled WGS sequence"/>
</dbReference>
<sequence>MSTHYRAVSRAAIQGRVLAHVSVLALSAALAPAAWSAATTDQGAPDPTGVVRGVPGTKPASMSTPAPAANKSAHELVLFKGEVRIIDVPGTIKRVAVGDGALVSSTVADKKLILLAEKAGVTNMVIWNEAGIAMNVRLRVTDQDLNDIAEQLRSTLSPFVRKLEVTQRGNSIVLNGFIHPDRAPDLKQVTDRYPMVTNLIRSEDGGPLKKAVHFKVQIMEITKTGLENIGIAWDQQINGPQASFANSLARTGRYGTLPPLIGSPYDSVPGSVNGAGSGFFVGIATSIFSKINLAVSKGEAYVLAAPELNTRSGGKADFLAGGEVPIPIAGAFGSQTVIYKQYGIKLEVKPAVDGDNVITTSLGTEISQIDPSVSFGGYPAFLTRRTSSELTLRPGETIAISGLVSSQASNAIDKVPLLGEIPVLGQLFKSTNFRNNKSDLVIFVTPMIYDPNLPPTDNLLDRAESINRNYRHENGDPSPLAEIDSRREKEIERRENHERLLQPSPNSLKSDVYQGG</sequence>
<feature type="region of interest" description="Disordered" evidence="2">
    <location>
        <begin position="469"/>
        <end position="516"/>
    </location>
</feature>
<dbReference type="EMBL" id="CATYWO010000003">
    <property type="protein sequence ID" value="CAJ0790966.1"/>
    <property type="molecule type" value="Genomic_DNA"/>
</dbReference>
<accession>A0ABN9IV86</accession>
<keyword evidence="7" id="KW-1185">Reference proteome</keyword>
<reference evidence="6 7" key="1">
    <citation type="submission" date="2023-07" db="EMBL/GenBank/DDBJ databases">
        <authorList>
            <person name="Peeters C."/>
        </authorList>
    </citation>
    <scope>NUCLEOTIDE SEQUENCE [LARGE SCALE GENOMIC DNA]</scope>
    <source>
        <strain evidence="6 7">LMG 7141</strain>
    </source>
</reference>
<comment type="caution">
    <text evidence="6">The sequence shown here is derived from an EMBL/GenBank/DDBJ whole genome shotgun (WGS) entry which is preliminary data.</text>
</comment>
<evidence type="ECO:0000313" key="6">
    <source>
        <dbReference type="EMBL" id="CAJ0790966.1"/>
    </source>
</evidence>
<evidence type="ECO:0000259" key="5">
    <source>
        <dbReference type="Pfam" id="PF13629"/>
    </source>
</evidence>
<feature type="domain" description="Type II/III secretion system secretin-like" evidence="4">
    <location>
        <begin position="296"/>
        <end position="449"/>
    </location>
</feature>
<evidence type="ECO:0000313" key="7">
    <source>
        <dbReference type="Proteomes" id="UP001189616"/>
    </source>
</evidence>